<keyword evidence="2" id="KW-0812">Transmembrane</keyword>
<proteinExistence type="predicted"/>
<protein>
    <submittedName>
        <fullName evidence="4">Uncharacterized protein</fullName>
    </submittedName>
</protein>
<accession>A0AAD5QAS8</accession>
<evidence type="ECO:0000256" key="2">
    <source>
        <dbReference type="SAM" id="Phobius"/>
    </source>
</evidence>
<feature type="compositionally biased region" description="Gly residues" evidence="1">
    <location>
        <begin position="1130"/>
        <end position="1155"/>
    </location>
</feature>
<dbReference type="EMBL" id="JAKCXM010000004">
    <property type="protein sequence ID" value="KAJ0409417.1"/>
    <property type="molecule type" value="Genomic_DNA"/>
</dbReference>
<feature type="signal peptide" evidence="3">
    <location>
        <begin position="1"/>
        <end position="19"/>
    </location>
</feature>
<keyword evidence="2" id="KW-0472">Membrane</keyword>
<dbReference type="AlphaFoldDB" id="A0AAD5QAS8"/>
<keyword evidence="2" id="KW-1133">Transmembrane helix</keyword>
<comment type="caution">
    <text evidence="4">The sequence shown here is derived from an EMBL/GenBank/DDBJ whole genome shotgun (WGS) entry which is preliminary data.</text>
</comment>
<sequence length="1218" mass="133984">MKSWAAVAGVLALATSASGVLVKFNENLLAASPDRRHGISFSTHDVEPLPHNAFLTMDGYYGPNEGYPCYESTEKNATSHVTVLIAISKCLNETSIKNIQTWVEQIKGKELAYFDKGAKQDLKFETTLVPGDCQEFTEREKKGQKEQIGWEKNPYDGTKPAEFLLSNEVLPGEIERIAAFAKFGRVLEGLPSTTVRDEIPIAVVSFVNNKLSYKEVEQFEKKTKITKTFNFQICDKGKSCEGQYENCVFLDEDVDLFMYNPFTVIRSFECDSVLPDGVPVSYIAQDGSRKCFCACPSKYELVKGNYGKDRCEPIEKQPCVCEWDNHPFGYRIENTDNLRVCKFCNIAEKGVPVPFPVDNYVADGRVNRLDATVGGPHVDLIMTPLFSDVYNELDLQQIFQRAAPGLFAASGYPANWKDFIKSIKANQLPLSELDQSLFRPFLPAINTRGEPVDGHFTWRTFQTQRRKKINDLDFTAYGKYELFIDAVDYTQSAQCTGCVAIVDMFRPEATTECPKSFCDNTTSVCDGADAATAELTPNNQQKADEVMKDVYKFQKQATNDDCSGTDNRCDDEDYRVKKFFDESYVKCDWNGGEKCFEKDSIIKDFINNPDAKKNPLVEVDSYGKVSVNPDDVPVAEGKCTRCCKASTTLREFWTDYSCGCDFDIRRCSAGSDDLKTKCGAKQCLTMFGDTLAHVTACIKEDIVEESEKVLSKLVQEGQTVTEVHRSISCADLDPKKKDCRYDVKVTDLFKVTEEAKILDTELNPSEYVFWRYKVVGQNNGWRLFTPDKPGSMPTERFSQAKTKIILEAWTNCGLARRFFFFVHLHVHSEILVCDYFDEMWYQTSTSRLPITSSICAYEGSDFAEVTFDYRPFAGLQYNRNELRPDVVGVKCTARVGNRQSVTILDDKKTNPEIIERFAVELLKNGRTNEKTTVKMVCTFEYMYHDKTTKSKSCDRTITMKDCTEPEYKDIDGECLQECANNKAPGPYEACGGQIISHDKLKTTFFSGEKKCCDRCSKAKTTCTAILGLKNEKDDIKRCVPEVSEYANYAYGTEGAYDYAVPYTENEKVDDANDEPAANDVVDVDIEDEPAAGGAPAGGAPAGGAPAGGAPAGGAPAGGAPAGGAPADGAPAGGAPAGGAPAGGAPAGGAPAGGAPAGGAAALQLSAMAEQLSSMNMSAASLLFASGMVAVLAVVVVRGRRAAAPKPTVAEDAYYPLLH</sequence>
<evidence type="ECO:0000256" key="1">
    <source>
        <dbReference type="SAM" id="MobiDB-lite"/>
    </source>
</evidence>
<evidence type="ECO:0000256" key="3">
    <source>
        <dbReference type="SAM" id="SignalP"/>
    </source>
</evidence>
<keyword evidence="3" id="KW-0732">Signal</keyword>
<evidence type="ECO:0000313" key="5">
    <source>
        <dbReference type="Proteomes" id="UP001209570"/>
    </source>
</evidence>
<dbReference type="Proteomes" id="UP001209570">
    <property type="component" value="Unassembled WGS sequence"/>
</dbReference>
<keyword evidence="5" id="KW-1185">Reference proteome</keyword>
<name>A0AAD5QAS8_PYTIN</name>
<evidence type="ECO:0000313" key="4">
    <source>
        <dbReference type="EMBL" id="KAJ0409417.1"/>
    </source>
</evidence>
<organism evidence="4 5">
    <name type="scientific">Pythium insidiosum</name>
    <name type="common">Pythiosis disease agent</name>
    <dbReference type="NCBI Taxonomy" id="114742"/>
    <lineage>
        <taxon>Eukaryota</taxon>
        <taxon>Sar</taxon>
        <taxon>Stramenopiles</taxon>
        <taxon>Oomycota</taxon>
        <taxon>Peronosporomycetes</taxon>
        <taxon>Pythiales</taxon>
        <taxon>Pythiaceae</taxon>
        <taxon>Pythium</taxon>
    </lineage>
</organism>
<feature type="region of interest" description="Disordered" evidence="1">
    <location>
        <begin position="1088"/>
        <end position="1155"/>
    </location>
</feature>
<feature type="chain" id="PRO_5042091714" evidence="3">
    <location>
        <begin position="20"/>
        <end position="1218"/>
    </location>
</feature>
<gene>
    <name evidence="4" type="ORF">P43SY_002307</name>
</gene>
<feature type="compositionally biased region" description="Gly residues" evidence="1">
    <location>
        <begin position="1094"/>
        <end position="1121"/>
    </location>
</feature>
<reference evidence="4" key="1">
    <citation type="submission" date="2021-12" db="EMBL/GenBank/DDBJ databases">
        <title>Prjna785345.</title>
        <authorList>
            <person name="Rujirawat T."/>
            <person name="Krajaejun T."/>
        </authorList>
    </citation>
    <scope>NUCLEOTIDE SEQUENCE</scope>
    <source>
        <strain evidence="4">Pi057C3</strain>
    </source>
</reference>
<feature type="transmembrane region" description="Helical" evidence="2">
    <location>
        <begin position="1176"/>
        <end position="1196"/>
    </location>
</feature>